<feature type="compositionally biased region" description="Polar residues" evidence="1">
    <location>
        <begin position="1"/>
        <end position="10"/>
    </location>
</feature>
<accession>A0ABP8BS01</accession>
<sequence length="55" mass="5604">MPLTKATTSPAKDATVPPNAAQPQATTTEKAAPQTKSVTDPKASQAPYPTTNPAL</sequence>
<dbReference type="Proteomes" id="UP001501710">
    <property type="component" value="Unassembled WGS sequence"/>
</dbReference>
<organism evidence="2 3">
    <name type="scientific">Actinomadura meridiana</name>
    <dbReference type="NCBI Taxonomy" id="559626"/>
    <lineage>
        <taxon>Bacteria</taxon>
        <taxon>Bacillati</taxon>
        <taxon>Actinomycetota</taxon>
        <taxon>Actinomycetes</taxon>
        <taxon>Streptosporangiales</taxon>
        <taxon>Thermomonosporaceae</taxon>
        <taxon>Actinomadura</taxon>
    </lineage>
</organism>
<protein>
    <submittedName>
        <fullName evidence="2">Uncharacterized protein</fullName>
    </submittedName>
</protein>
<comment type="caution">
    <text evidence="2">The sequence shown here is derived from an EMBL/GenBank/DDBJ whole genome shotgun (WGS) entry which is preliminary data.</text>
</comment>
<keyword evidence="3" id="KW-1185">Reference proteome</keyword>
<name>A0ABP8BS01_9ACTN</name>
<dbReference type="EMBL" id="BAABAS010000001">
    <property type="protein sequence ID" value="GAA4224039.1"/>
    <property type="molecule type" value="Genomic_DNA"/>
</dbReference>
<feature type="compositionally biased region" description="Polar residues" evidence="1">
    <location>
        <begin position="21"/>
        <end position="38"/>
    </location>
</feature>
<reference evidence="3" key="1">
    <citation type="journal article" date="2019" name="Int. J. Syst. Evol. Microbiol.">
        <title>The Global Catalogue of Microorganisms (GCM) 10K type strain sequencing project: providing services to taxonomists for standard genome sequencing and annotation.</title>
        <authorList>
            <consortium name="The Broad Institute Genomics Platform"/>
            <consortium name="The Broad Institute Genome Sequencing Center for Infectious Disease"/>
            <person name="Wu L."/>
            <person name="Ma J."/>
        </authorList>
    </citation>
    <scope>NUCLEOTIDE SEQUENCE [LARGE SCALE GENOMIC DNA]</scope>
    <source>
        <strain evidence="3">JCM 17440</strain>
    </source>
</reference>
<evidence type="ECO:0000313" key="3">
    <source>
        <dbReference type="Proteomes" id="UP001501710"/>
    </source>
</evidence>
<proteinExistence type="predicted"/>
<gene>
    <name evidence="2" type="ORF">GCM10022254_02640</name>
</gene>
<evidence type="ECO:0000256" key="1">
    <source>
        <dbReference type="SAM" id="MobiDB-lite"/>
    </source>
</evidence>
<evidence type="ECO:0000313" key="2">
    <source>
        <dbReference type="EMBL" id="GAA4224039.1"/>
    </source>
</evidence>
<feature type="region of interest" description="Disordered" evidence="1">
    <location>
        <begin position="1"/>
        <end position="55"/>
    </location>
</feature>